<name>A0A182T2H0_9DIPT</name>
<dbReference type="EnsemblMetazoa" id="AMAM018293-RA">
    <property type="protein sequence ID" value="AMAM018293-PA"/>
    <property type="gene ID" value="AMAM018293"/>
</dbReference>
<feature type="region of interest" description="Disordered" evidence="1">
    <location>
        <begin position="321"/>
        <end position="344"/>
    </location>
</feature>
<organism evidence="2 3">
    <name type="scientific">Anopheles maculatus</name>
    <dbReference type="NCBI Taxonomy" id="74869"/>
    <lineage>
        <taxon>Eukaryota</taxon>
        <taxon>Metazoa</taxon>
        <taxon>Ecdysozoa</taxon>
        <taxon>Arthropoda</taxon>
        <taxon>Hexapoda</taxon>
        <taxon>Insecta</taxon>
        <taxon>Pterygota</taxon>
        <taxon>Neoptera</taxon>
        <taxon>Endopterygota</taxon>
        <taxon>Diptera</taxon>
        <taxon>Nematocera</taxon>
        <taxon>Culicoidea</taxon>
        <taxon>Culicidae</taxon>
        <taxon>Anophelinae</taxon>
        <taxon>Anopheles</taxon>
        <taxon>Anopheles maculatus group</taxon>
    </lineage>
</organism>
<accession>A0A182T2H0</accession>
<reference evidence="3" key="1">
    <citation type="submission" date="2013-09" db="EMBL/GenBank/DDBJ databases">
        <title>The Genome Sequence of Anopheles maculatus species B.</title>
        <authorList>
            <consortium name="The Broad Institute Genomics Platform"/>
            <person name="Neafsey D.E."/>
            <person name="Besansky N."/>
            <person name="Howell P."/>
            <person name="Walton C."/>
            <person name="Young S.K."/>
            <person name="Zeng Q."/>
            <person name="Gargeya S."/>
            <person name="Fitzgerald M."/>
            <person name="Haas B."/>
            <person name="Abouelleil A."/>
            <person name="Allen A.W."/>
            <person name="Alvarado L."/>
            <person name="Arachchi H.M."/>
            <person name="Berlin A.M."/>
            <person name="Chapman S.B."/>
            <person name="Gainer-Dewar J."/>
            <person name="Goldberg J."/>
            <person name="Griggs A."/>
            <person name="Gujja S."/>
            <person name="Hansen M."/>
            <person name="Howarth C."/>
            <person name="Imamovic A."/>
            <person name="Ireland A."/>
            <person name="Larimer J."/>
            <person name="McCowan C."/>
            <person name="Murphy C."/>
            <person name="Pearson M."/>
            <person name="Poon T.W."/>
            <person name="Priest M."/>
            <person name="Roberts A."/>
            <person name="Saif S."/>
            <person name="Shea T."/>
            <person name="Sisk P."/>
            <person name="Sykes S."/>
            <person name="Wortman J."/>
            <person name="Nusbaum C."/>
            <person name="Birren B."/>
        </authorList>
    </citation>
    <scope>NUCLEOTIDE SEQUENCE [LARGE SCALE GENOMIC DNA]</scope>
    <source>
        <strain evidence="3">maculatus3</strain>
    </source>
</reference>
<protein>
    <submittedName>
        <fullName evidence="2">Uncharacterized protein</fullName>
    </submittedName>
</protein>
<dbReference type="Proteomes" id="UP000075901">
    <property type="component" value="Unassembled WGS sequence"/>
</dbReference>
<feature type="region of interest" description="Disordered" evidence="1">
    <location>
        <begin position="1"/>
        <end position="37"/>
    </location>
</feature>
<evidence type="ECO:0000313" key="2">
    <source>
        <dbReference type="EnsemblMetazoa" id="AMAM018293-PA"/>
    </source>
</evidence>
<feature type="region of interest" description="Disordered" evidence="1">
    <location>
        <begin position="93"/>
        <end position="134"/>
    </location>
</feature>
<feature type="compositionally biased region" description="Low complexity" evidence="1">
    <location>
        <begin position="122"/>
        <end position="134"/>
    </location>
</feature>
<sequence length="344" mass="37285">FGGTESKDGNIEQELPAEKRGKRPATGTSATDDSKHVSMESIYHPDLSVCSFAWSLDDSGHDNLEPVAGTSDHENKLKRYGVVLNASVNIDDDETKCHQQQQQQQASRNLQSNTSTPIRLGQSRSRSNILSSNLQPSSVSGVAIEPATSRSGVIYGVIKREQAVNHHPVLTAKDKSKTLPQNMSLASSLPAKSSFILYSTSRISANSSFDAKNCGSLVGLSTEPAAAAAGVPPAMTHMFSPKKSLSFIRRTHSTKLSRSNSLLKSLTSRCVDQSAANGSLIDVPVKELDTDRLCRILEQPATLDQKIRDIFILQKDEKEEENAVHSGKIEDSSWPEDCGKPISI</sequence>
<proteinExistence type="predicted"/>
<dbReference type="VEuPathDB" id="VectorBase:AMAM018293"/>
<dbReference type="AlphaFoldDB" id="A0A182T2H0"/>
<feature type="compositionally biased region" description="Basic and acidic residues" evidence="1">
    <location>
        <begin position="321"/>
        <end position="331"/>
    </location>
</feature>
<feature type="compositionally biased region" description="Polar residues" evidence="1">
    <location>
        <begin position="106"/>
        <end position="117"/>
    </location>
</feature>
<reference evidence="2" key="2">
    <citation type="submission" date="2020-05" db="UniProtKB">
        <authorList>
            <consortium name="EnsemblMetazoa"/>
        </authorList>
    </citation>
    <scope>IDENTIFICATION</scope>
    <source>
        <strain evidence="2">maculatus3</strain>
    </source>
</reference>
<keyword evidence="3" id="KW-1185">Reference proteome</keyword>
<feature type="compositionally biased region" description="Basic and acidic residues" evidence="1">
    <location>
        <begin position="1"/>
        <end position="10"/>
    </location>
</feature>
<evidence type="ECO:0000313" key="3">
    <source>
        <dbReference type="Proteomes" id="UP000075901"/>
    </source>
</evidence>
<evidence type="ECO:0000256" key="1">
    <source>
        <dbReference type="SAM" id="MobiDB-lite"/>
    </source>
</evidence>